<gene>
    <name evidence="11" type="ORF">GM661_17480</name>
</gene>
<dbReference type="PANTHER" id="PTHR35011">
    <property type="entry name" value="2,3-DIKETO-L-GULONATE TRAP TRANSPORTER SMALL PERMEASE PROTEIN YIAM"/>
    <property type="match status" value="1"/>
</dbReference>
<dbReference type="KEGG" id="ifn:GM661_17480"/>
<sequence length="181" mass="21257">MLAFRFIKGGKPTIYKGGVNLKKTIEKIDLYFTELINLIISLLFIAMFIVIIIGVWKRYVINNPWFGAEEAARYLMVYLVFIGICSAYNKNRHPSLTFVINRFSPTFRRVWFIIIDLIIFVLLIYMFKYGMEKTVMAVYSKTPALRLPFNWIFISIPIGSVLMMIQLVLKYLKVVFIKEKD</sequence>
<feature type="transmembrane region" description="Helical" evidence="9">
    <location>
        <begin position="35"/>
        <end position="56"/>
    </location>
</feature>
<evidence type="ECO:0000256" key="4">
    <source>
        <dbReference type="ARBA" id="ARBA00022519"/>
    </source>
</evidence>
<name>A0A8A7KCV1_9FIRM</name>
<evidence type="ECO:0000259" key="10">
    <source>
        <dbReference type="Pfam" id="PF04290"/>
    </source>
</evidence>
<proteinExistence type="inferred from homology"/>
<accession>A0A8A7KCV1</accession>
<evidence type="ECO:0000256" key="1">
    <source>
        <dbReference type="ARBA" id="ARBA00004429"/>
    </source>
</evidence>
<dbReference type="AlphaFoldDB" id="A0A8A7KCV1"/>
<keyword evidence="6 9" id="KW-1133">Transmembrane helix</keyword>
<dbReference type="PANTHER" id="PTHR35011:SF5">
    <property type="entry name" value="SIALIC ACID TRAP TRANSPORTER SMALL PERMEASE PROTEIN SIAQ"/>
    <property type="match status" value="1"/>
</dbReference>
<dbReference type="InterPro" id="IPR007387">
    <property type="entry name" value="TRAP_DctQ"/>
</dbReference>
<dbReference type="GO" id="GO:0005886">
    <property type="term" value="C:plasma membrane"/>
    <property type="evidence" value="ECO:0007669"/>
    <property type="project" value="UniProtKB-SubCell"/>
</dbReference>
<dbReference type="InterPro" id="IPR055348">
    <property type="entry name" value="DctQ"/>
</dbReference>
<evidence type="ECO:0000256" key="3">
    <source>
        <dbReference type="ARBA" id="ARBA00022475"/>
    </source>
</evidence>
<dbReference type="Pfam" id="PF04290">
    <property type="entry name" value="DctQ"/>
    <property type="match status" value="1"/>
</dbReference>
<feature type="domain" description="Tripartite ATP-independent periplasmic transporters DctQ component" evidence="10">
    <location>
        <begin position="47"/>
        <end position="173"/>
    </location>
</feature>
<feature type="transmembrane region" description="Helical" evidence="9">
    <location>
        <begin position="151"/>
        <end position="172"/>
    </location>
</feature>
<evidence type="ECO:0000256" key="7">
    <source>
        <dbReference type="ARBA" id="ARBA00023136"/>
    </source>
</evidence>
<evidence type="ECO:0000256" key="5">
    <source>
        <dbReference type="ARBA" id="ARBA00022692"/>
    </source>
</evidence>
<keyword evidence="12" id="KW-1185">Reference proteome</keyword>
<keyword evidence="5 9" id="KW-0812">Transmembrane</keyword>
<feature type="transmembrane region" description="Helical" evidence="9">
    <location>
        <begin position="110"/>
        <end position="131"/>
    </location>
</feature>
<keyword evidence="2" id="KW-0813">Transport</keyword>
<evidence type="ECO:0000256" key="6">
    <source>
        <dbReference type="ARBA" id="ARBA00022989"/>
    </source>
</evidence>
<dbReference type="GO" id="GO:0015740">
    <property type="term" value="P:C4-dicarboxylate transport"/>
    <property type="evidence" value="ECO:0007669"/>
    <property type="project" value="TreeGrafter"/>
</dbReference>
<dbReference type="GO" id="GO:0022857">
    <property type="term" value="F:transmembrane transporter activity"/>
    <property type="evidence" value="ECO:0007669"/>
    <property type="project" value="TreeGrafter"/>
</dbReference>
<evidence type="ECO:0000256" key="8">
    <source>
        <dbReference type="ARBA" id="ARBA00038436"/>
    </source>
</evidence>
<reference evidence="11" key="1">
    <citation type="submission" date="2019-12" db="EMBL/GenBank/DDBJ databases">
        <authorList>
            <person name="zhang j."/>
            <person name="sun C.M."/>
        </authorList>
    </citation>
    <scope>NUCLEOTIDE SEQUENCE</scope>
    <source>
        <strain evidence="11">NS-1</strain>
    </source>
</reference>
<dbReference type="Proteomes" id="UP000665020">
    <property type="component" value="Chromosome"/>
</dbReference>
<evidence type="ECO:0000313" key="12">
    <source>
        <dbReference type="Proteomes" id="UP000665020"/>
    </source>
</evidence>
<evidence type="ECO:0000256" key="2">
    <source>
        <dbReference type="ARBA" id="ARBA00022448"/>
    </source>
</evidence>
<dbReference type="EMBL" id="CP046640">
    <property type="protein sequence ID" value="QTL99616.1"/>
    <property type="molecule type" value="Genomic_DNA"/>
</dbReference>
<evidence type="ECO:0000256" key="9">
    <source>
        <dbReference type="SAM" id="Phobius"/>
    </source>
</evidence>
<organism evidence="11 12">
    <name type="scientific">Iocasia fonsfrigidae</name>
    <dbReference type="NCBI Taxonomy" id="2682810"/>
    <lineage>
        <taxon>Bacteria</taxon>
        <taxon>Bacillati</taxon>
        <taxon>Bacillota</taxon>
        <taxon>Clostridia</taxon>
        <taxon>Halanaerobiales</taxon>
        <taxon>Halanaerobiaceae</taxon>
        <taxon>Iocasia</taxon>
    </lineage>
</organism>
<feature type="transmembrane region" description="Helical" evidence="9">
    <location>
        <begin position="71"/>
        <end position="89"/>
    </location>
</feature>
<keyword evidence="3" id="KW-1003">Cell membrane</keyword>
<evidence type="ECO:0000313" key="11">
    <source>
        <dbReference type="EMBL" id="QTL99616.1"/>
    </source>
</evidence>
<comment type="subcellular location">
    <subcellularLocation>
        <location evidence="1">Cell inner membrane</location>
        <topology evidence="1">Multi-pass membrane protein</topology>
    </subcellularLocation>
</comment>
<comment type="similarity">
    <text evidence="8">Belongs to the TRAP transporter small permease family.</text>
</comment>
<keyword evidence="7 9" id="KW-0472">Membrane</keyword>
<protein>
    <submittedName>
        <fullName evidence="11">TRAP transporter small permease subunit</fullName>
    </submittedName>
</protein>
<keyword evidence="4" id="KW-0997">Cell inner membrane</keyword>